<feature type="binding site" evidence="8">
    <location>
        <position position="92"/>
    </location>
    <ligand>
        <name>Mg(2+)</name>
        <dbReference type="ChEBI" id="CHEBI:18420"/>
        <label>1</label>
        <note>catalytic</note>
    </ligand>
</feature>
<accession>A0A1U7EY91</accession>
<dbReference type="PRINTS" id="PR00377">
    <property type="entry name" value="IMPHPHTASES"/>
</dbReference>
<dbReference type="RefSeq" id="WP_011323801.1">
    <property type="nucleotide sequence ID" value="NC_007426.1"/>
</dbReference>
<comment type="catalytic activity">
    <reaction evidence="1">
        <text>beta-D-fructose 1,6-bisphosphate + H2O = beta-D-fructose 6-phosphate + phosphate</text>
        <dbReference type="Rhea" id="RHEA:11064"/>
        <dbReference type="ChEBI" id="CHEBI:15377"/>
        <dbReference type="ChEBI" id="CHEBI:32966"/>
        <dbReference type="ChEBI" id="CHEBI:43474"/>
        <dbReference type="ChEBI" id="CHEBI:57634"/>
        <dbReference type="EC" id="3.1.3.11"/>
    </reaction>
</comment>
<evidence type="ECO:0000256" key="4">
    <source>
        <dbReference type="ARBA" id="ARBA00022801"/>
    </source>
</evidence>
<feature type="binding site" evidence="8">
    <location>
        <position position="216"/>
    </location>
    <ligand>
        <name>Mg(2+)</name>
        <dbReference type="ChEBI" id="CHEBI:18420"/>
        <label>1</label>
        <note>catalytic</note>
    </ligand>
</feature>
<evidence type="ECO:0000256" key="7">
    <source>
        <dbReference type="ARBA" id="ARBA00038103"/>
    </source>
</evidence>
<sequence length="267" mass="28318">MDERADCARRAAEAGADIAAAAFRDGIDSETKGEKTDVVTQADRDAQRRVVGVIRERYPDEPIVGEESDGETEATADELPAEGAAWVVDPIDGTNNFVHGLREWATSVVAVVDGAAVAGATVAPALGETFLLTPDGAFLNGDPLAVSDRSDPETFTVVPTVWWGFDRRDEYAATCEAIVQQFGDMRRFGSAQLELGYCAAGAVEAVVTNIDPEPWDTVLGAALVRAAGGTVTDIHGEPWRHDSTGLVASNGRAHDAVLEAARKPERQ</sequence>
<dbReference type="OrthoDB" id="58111at2157"/>
<dbReference type="Gene3D" id="3.40.190.80">
    <property type="match status" value="1"/>
</dbReference>
<keyword evidence="3 8" id="KW-0479">Metal-binding</keyword>
<gene>
    <name evidence="9" type="primary">suhB</name>
    <name evidence="9" type="ordered locus">NP_4188A</name>
</gene>
<dbReference type="SUPFAM" id="SSF56655">
    <property type="entry name" value="Carbohydrate phosphatase"/>
    <property type="match status" value="1"/>
</dbReference>
<dbReference type="InterPro" id="IPR020583">
    <property type="entry name" value="Inositol_monoP_metal-BS"/>
</dbReference>
<evidence type="ECO:0000256" key="1">
    <source>
        <dbReference type="ARBA" id="ARBA00001273"/>
    </source>
</evidence>
<dbReference type="GeneID" id="3703222"/>
<dbReference type="Proteomes" id="UP000002698">
    <property type="component" value="Chromosome"/>
</dbReference>
<comment type="similarity">
    <text evidence="7">Belongs to the inositol monophosphatase superfamily. FBPase class 4 family.</text>
</comment>
<dbReference type="AlphaFoldDB" id="A0A1U7EY91"/>
<evidence type="ECO:0000313" key="10">
    <source>
        <dbReference type="Proteomes" id="UP000002698"/>
    </source>
</evidence>
<keyword evidence="6" id="KW-0119">Carbohydrate metabolism</keyword>
<dbReference type="GO" id="GO:0008934">
    <property type="term" value="F:inositol monophosphate 1-phosphatase activity"/>
    <property type="evidence" value="ECO:0007669"/>
    <property type="project" value="TreeGrafter"/>
</dbReference>
<dbReference type="EnsemblBacteria" id="CAI50185">
    <property type="protein sequence ID" value="CAI50185"/>
    <property type="gene ID" value="NP_4188A"/>
</dbReference>
<evidence type="ECO:0000256" key="3">
    <source>
        <dbReference type="ARBA" id="ARBA00022723"/>
    </source>
</evidence>
<feature type="binding site" evidence="8">
    <location>
        <position position="89"/>
    </location>
    <ligand>
        <name>Mg(2+)</name>
        <dbReference type="ChEBI" id="CHEBI:18420"/>
        <label>1</label>
        <note>catalytic</note>
    </ligand>
</feature>
<dbReference type="eggNOG" id="arCOG01349">
    <property type="taxonomic scope" value="Archaea"/>
</dbReference>
<dbReference type="PANTHER" id="PTHR20854">
    <property type="entry name" value="INOSITOL MONOPHOSPHATASE"/>
    <property type="match status" value="1"/>
</dbReference>
<organism evidence="9 10">
    <name type="scientific">Natronomonas pharaonis (strain ATCC 35678 / DSM 2160 / CIP 103997 / JCM 8858 / NBRC 14720 / NCIMB 2260 / Gabara)</name>
    <name type="common">Halobacterium pharaonis</name>
    <dbReference type="NCBI Taxonomy" id="348780"/>
    <lineage>
        <taxon>Archaea</taxon>
        <taxon>Methanobacteriati</taxon>
        <taxon>Methanobacteriota</taxon>
        <taxon>Stenosarchaea group</taxon>
        <taxon>Halobacteria</taxon>
        <taxon>Halobacteriales</taxon>
        <taxon>Natronomonadaceae</taxon>
        <taxon>Natronomonas</taxon>
    </lineage>
</organism>
<dbReference type="EC" id="3.1.3.11" evidence="2"/>
<dbReference type="HOGENOM" id="CLU_044118_0_2_2"/>
<comment type="cofactor">
    <cofactor evidence="8">
        <name>Mg(2+)</name>
        <dbReference type="ChEBI" id="CHEBI:18420"/>
    </cofactor>
</comment>
<dbReference type="GO" id="GO:0046872">
    <property type="term" value="F:metal ion binding"/>
    <property type="evidence" value="ECO:0007669"/>
    <property type="project" value="UniProtKB-KW"/>
</dbReference>
<dbReference type="GO" id="GO:0006020">
    <property type="term" value="P:inositol metabolic process"/>
    <property type="evidence" value="ECO:0007669"/>
    <property type="project" value="TreeGrafter"/>
</dbReference>
<dbReference type="CDD" id="cd01637">
    <property type="entry name" value="IMPase_like"/>
    <property type="match status" value="1"/>
</dbReference>
<dbReference type="PANTHER" id="PTHR20854:SF4">
    <property type="entry name" value="INOSITOL-1-MONOPHOSPHATASE-RELATED"/>
    <property type="match status" value="1"/>
</dbReference>
<dbReference type="GO" id="GO:0042132">
    <property type="term" value="F:fructose 1,6-bisphosphate 1-phosphatase activity"/>
    <property type="evidence" value="ECO:0007669"/>
    <property type="project" value="UniProtKB-EC"/>
</dbReference>
<keyword evidence="5 8" id="KW-0460">Magnesium</keyword>
<dbReference type="STRING" id="348780.NP_4188A"/>
<proteinExistence type="inferred from homology"/>
<dbReference type="Pfam" id="PF00459">
    <property type="entry name" value="Inositol_P"/>
    <property type="match status" value="1"/>
</dbReference>
<dbReference type="PROSITE" id="PS00629">
    <property type="entry name" value="IMP_1"/>
    <property type="match status" value="1"/>
</dbReference>
<evidence type="ECO:0000256" key="8">
    <source>
        <dbReference type="PIRSR" id="PIRSR600760-2"/>
    </source>
</evidence>
<feature type="binding site" evidence="8">
    <location>
        <position position="91"/>
    </location>
    <ligand>
        <name>Mg(2+)</name>
        <dbReference type="ChEBI" id="CHEBI:18420"/>
        <label>1</label>
        <note>catalytic</note>
    </ligand>
</feature>
<evidence type="ECO:0000256" key="5">
    <source>
        <dbReference type="ARBA" id="ARBA00022842"/>
    </source>
</evidence>
<dbReference type="GO" id="GO:0007165">
    <property type="term" value="P:signal transduction"/>
    <property type="evidence" value="ECO:0007669"/>
    <property type="project" value="TreeGrafter"/>
</dbReference>
<feature type="binding site" evidence="8">
    <location>
        <position position="66"/>
    </location>
    <ligand>
        <name>Mg(2+)</name>
        <dbReference type="ChEBI" id="CHEBI:18420"/>
        <label>1</label>
        <note>catalytic</note>
    </ligand>
</feature>
<protein>
    <recommendedName>
        <fullName evidence="2">fructose-bisphosphatase</fullName>
        <ecNumber evidence="2">3.1.3.11</ecNumber>
    </recommendedName>
</protein>
<evidence type="ECO:0000256" key="2">
    <source>
        <dbReference type="ARBA" id="ARBA00013093"/>
    </source>
</evidence>
<dbReference type="EMBL" id="CR936257">
    <property type="protein sequence ID" value="CAI50185.1"/>
    <property type="molecule type" value="Genomic_DNA"/>
</dbReference>
<keyword evidence="4 9" id="KW-0378">Hydrolase</keyword>
<keyword evidence="10" id="KW-1185">Reference proteome</keyword>
<dbReference type="InterPro" id="IPR000760">
    <property type="entry name" value="Inositol_monophosphatase-like"/>
</dbReference>
<evidence type="ECO:0000313" key="9">
    <source>
        <dbReference type="EMBL" id="CAI50185.1"/>
    </source>
</evidence>
<dbReference type="KEGG" id="nph:NP_4188A"/>
<evidence type="ECO:0000256" key="6">
    <source>
        <dbReference type="ARBA" id="ARBA00023277"/>
    </source>
</evidence>
<name>A0A1U7EY91_NATPD</name>
<dbReference type="Gene3D" id="3.30.540.10">
    <property type="entry name" value="Fructose-1,6-Bisphosphatase, subunit A, domain 1"/>
    <property type="match status" value="1"/>
</dbReference>
<reference evidence="9 10" key="1">
    <citation type="journal article" date="2005" name="Genome Res.">
        <title>Living with two extremes: conclusions from the genome sequence of Natronomonas pharaonis.</title>
        <authorList>
            <person name="Falb M."/>
            <person name="Pfeiffer F."/>
            <person name="Palm P."/>
            <person name="Rodewald K."/>
            <person name="Hickmann V."/>
            <person name="Tittor J."/>
            <person name="Oesterhelt D."/>
        </authorList>
    </citation>
    <scope>NUCLEOTIDE SEQUENCE [LARGE SCALE GENOMIC DNA]</scope>
    <source>
        <strain evidence="10">ATCC 35678 / DSM 2160 / CIP 103997 / JCM 8858 / NBRC 14720 / NCIMB 2260 / Gabara</strain>
    </source>
</reference>